<dbReference type="AlphaFoldDB" id="A0A382I5G5"/>
<sequence>MGRLEGKVALISGGARGQGEAEARLFANEGARVVFGDILDTEGEKVEAEINETGGEAKYIHLDVTSESGWEAAVKESFNSY</sequence>
<protein>
    <recommendedName>
        <fullName evidence="2">Cyclopentanol dehydrogenase</fullName>
    </recommendedName>
</protein>
<dbReference type="PANTHER" id="PTHR42820">
    <property type="entry name" value="SHORT-CHAIN DEHYDROGENASE REDUCTASE"/>
    <property type="match status" value="1"/>
</dbReference>
<organism evidence="1">
    <name type="scientific">marine metagenome</name>
    <dbReference type="NCBI Taxonomy" id="408172"/>
    <lineage>
        <taxon>unclassified sequences</taxon>
        <taxon>metagenomes</taxon>
        <taxon>ecological metagenomes</taxon>
    </lineage>
</organism>
<reference evidence="1" key="1">
    <citation type="submission" date="2018-05" db="EMBL/GenBank/DDBJ databases">
        <authorList>
            <person name="Lanie J.A."/>
            <person name="Ng W.-L."/>
            <person name="Kazmierczak K.M."/>
            <person name="Andrzejewski T.M."/>
            <person name="Davidsen T.M."/>
            <person name="Wayne K.J."/>
            <person name="Tettelin H."/>
            <person name="Glass J.I."/>
            <person name="Rusch D."/>
            <person name="Podicherti R."/>
            <person name="Tsui H.-C.T."/>
            <person name="Winkler M.E."/>
        </authorList>
    </citation>
    <scope>NUCLEOTIDE SEQUENCE</scope>
</reference>
<evidence type="ECO:0000313" key="1">
    <source>
        <dbReference type="EMBL" id="SVB94788.1"/>
    </source>
</evidence>
<accession>A0A382I5G5</accession>
<dbReference type="EMBL" id="UINC01065290">
    <property type="protein sequence ID" value="SVB94788.1"/>
    <property type="molecule type" value="Genomic_DNA"/>
</dbReference>
<proteinExistence type="predicted"/>
<gene>
    <name evidence="1" type="ORF">METZ01_LOCUS247642</name>
</gene>
<dbReference type="PANTHER" id="PTHR42820:SF1">
    <property type="entry name" value="SHORT-CHAIN DEHYDROGENASE_REDUCTASE FAMILY PROTEIN"/>
    <property type="match status" value="1"/>
</dbReference>
<dbReference type="InterPro" id="IPR036291">
    <property type="entry name" value="NAD(P)-bd_dom_sf"/>
</dbReference>
<name>A0A382I5G5_9ZZZZ</name>
<dbReference type="InterPro" id="IPR002347">
    <property type="entry name" value="SDR_fam"/>
</dbReference>
<dbReference type="Pfam" id="PF00106">
    <property type="entry name" value="adh_short"/>
    <property type="match status" value="1"/>
</dbReference>
<evidence type="ECO:0008006" key="2">
    <source>
        <dbReference type="Google" id="ProtNLM"/>
    </source>
</evidence>
<dbReference type="SUPFAM" id="SSF51735">
    <property type="entry name" value="NAD(P)-binding Rossmann-fold domains"/>
    <property type="match status" value="1"/>
</dbReference>
<dbReference type="Gene3D" id="3.40.50.720">
    <property type="entry name" value="NAD(P)-binding Rossmann-like Domain"/>
    <property type="match status" value="1"/>
</dbReference>